<accession>A0A1E5L6W1</accession>
<evidence type="ECO:0000313" key="4">
    <source>
        <dbReference type="Proteomes" id="UP000095255"/>
    </source>
</evidence>
<dbReference type="InterPro" id="IPR021997">
    <property type="entry name" value="SporV_AA"/>
</dbReference>
<keyword evidence="4" id="KW-1185">Reference proteome</keyword>
<organism evidence="3 4">
    <name type="scientific">Desulfuribacillus stibiiarsenatis</name>
    <dbReference type="NCBI Taxonomy" id="1390249"/>
    <lineage>
        <taxon>Bacteria</taxon>
        <taxon>Bacillati</taxon>
        <taxon>Bacillota</taxon>
        <taxon>Desulfuribacillia</taxon>
        <taxon>Desulfuribacillales</taxon>
        <taxon>Desulfuribacillaceae</taxon>
        <taxon>Desulfuribacillus</taxon>
    </lineage>
</organism>
<reference evidence="3 4" key="1">
    <citation type="submission" date="2016-09" db="EMBL/GenBank/DDBJ databases">
        <title>Desulfuribacillus arsenicus sp. nov., an obligately anaerobic, dissimilatory arsenic- and antimonate-reducing bacterium isolated from anoxic sediments.</title>
        <authorList>
            <person name="Abin C.A."/>
            <person name="Hollibaugh J.T."/>
        </authorList>
    </citation>
    <scope>NUCLEOTIDE SEQUENCE [LARGE SCALE GENOMIC DNA]</scope>
    <source>
        <strain evidence="3 4">MLFW-2</strain>
    </source>
</reference>
<evidence type="ECO:0000313" key="3">
    <source>
        <dbReference type="EMBL" id="OEH85703.1"/>
    </source>
</evidence>
<keyword evidence="1" id="KW-0472">Membrane</keyword>
<dbReference type="Pfam" id="PF12164">
    <property type="entry name" value="SporV_AA"/>
    <property type="match status" value="1"/>
</dbReference>
<dbReference type="Proteomes" id="UP000095255">
    <property type="component" value="Unassembled WGS sequence"/>
</dbReference>
<gene>
    <name evidence="3" type="ORF">BHU72_02600</name>
</gene>
<dbReference type="EMBL" id="MJAT01000012">
    <property type="protein sequence ID" value="OEH85703.1"/>
    <property type="molecule type" value="Genomic_DNA"/>
</dbReference>
<dbReference type="STRING" id="1390249.BHU72_02600"/>
<keyword evidence="1" id="KW-0812">Transmembrane</keyword>
<name>A0A1E5L6W1_9FIRM</name>
<proteinExistence type="predicted"/>
<evidence type="ECO:0000256" key="1">
    <source>
        <dbReference type="SAM" id="Phobius"/>
    </source>
</evidence>
<protein>
    <recommendedName>
        <fullName evidence="2">Stage V sporulation protein AA domain-containing protein</fullName>
    </recommendedName>
</protein>
<dbReference type="InterPro" id="IPR038548">
    <property type="entry name" value="SporV_AA_N_sf"/>
</dbReference>
<keyword evidence="1" id="KW-1133">Transmembrane helix</keyword>
<dbReference type="Gene3D" id="2.60.480.10">
    <property type="entry name" value="eubacterium ventriosum atcc domain"/>
    <property type="match status" value="1"/>
</dbReference>
<feature type="domain" description="Stage V sporulation protein AA" evidence="2">
    <location>
        <begin position="4"/>
        <end position="87"/>
    </location>
</feature>
<feature type="transmembrane region" description="Helical" evidence="1">
    <location>
        <begin position="141"/>
        <end position="163"/>
    </location>
</feature>
<evidence type="ECO:0000259" key="2">
    <source>
        <dbReference type="Pfam" id="PF12164"/>
    </source>
</evidence>
<dbReference type="RefSeq" id="WP_069701787.1">
    <property type="nucleotide sequence ID" value="NZ_MJAT01000012.1"/>
</dbReference>
<comment type="caution">
    <text evidence="3">The sequence shown here is derived from an EMBL/GenBank/DDBJ whole genome shotgun (WGS) entry which is preliminary data.</text>
</comment>
<dbReference type="AlphaFoldDB" id="A0A1E5L6W1"/>
<sequence>MSEIVLQMKQKIVIAPQVINLYVKDIARVTATNACIVGEVKVYTLTEEDGNICVISALDVIKEISIAIPNSNINLIGADHIIVEKTNEKKSTNVFFVGLAWLVLFFGAGLTIMNFHEDVSMKEVHQNLHFLLSGEENDNPYWLQIPYSLGVGLGMIIFFNHLFKKKITEEPSPLDVEMFLYQENVDKYLIKKQKNSSKDSN</sequence>
<feature type="transmembrane region" description="Helical" evidence="1">
    <location>
        <begin position="94"/>
        <end position="115"/>
    </location>
</feature>
<dbReference type="OrthoDB" id="9782754at2"/>